<keyword evidence="2" id="KW-1185">Reference proteome</keyword>
<dbReference type="GeneID" id="83015586"/>
<dbReference type="RefSeq" id="WP_117894995.1">
    <property type="nucleotide sequence ID" value="NZ_CABJCV010000010.1"/>
</dbReference>
<evidence type="ECO:0000313" key="1">
    <source>
        <dbReference type="EMBL" id="RGR73988.1"/>
    </source>
</evidence>
<proteinExistence type="predicted"/>
<organism evidence="1 2">
    <name type="scientific">Holdemania filiformis</name>
    <dbReference type="NCBI Taxonomy" id="61171"/>
    <lineage>
        <taxon>Bacteria</taxon>
        <taxon>Bacillati</taxon>
        <taxon>Bacillota</taxon>
        <taxon>Erysipelotrichia</taxon>
        <taxon>Erysipelotrichales</taxon>
        <taxon>Erysipelotrichaceae</taxon>
        <taxon>Holdemania</taxon>
    </lineage>
</organism>
<comment type="caution">
    <text evidence="1">The sequence shown here is derived from an EMBL/GenBank/DDBJ whole genome shotgun (WGS) entry which is preliminary data.</text>
</comment>
<accession>A0A412G0M4</accession>
<name>A0A412G0M4_9FIRM</name>
<reference evidence="1 2" key="1">
    <citation type="submission" date="2018-08" db="EMBL/GenBank/DDBJ databases">
        <title>A genome reference for cultivated species of the human gut microbiota.</title>
        <authorList>
            <person name="Zou Y."/>
            <person name="Xue W."/>
            <person name="Luo G."/>
        </authorList>
    </citation>
    <scope>NUCLEOTIDE SEQUENCE [LARGE SCALE GENOMIC DNA]</scope>
    <source>
        <strain evidence="1 2">AF24-29</strain>
    </source>
</reference>
<sequence>MEKKPPLSKIYEALSAVADQRIDIQTDRAYVLSSDHAKRYTVKFLENGYSSNDNATLWQHYPGYPILAVMMMQGQLKIHEERLSWFRAVNWKQLNTKYKNQYDKAIAEFLEPFSEAVRSQIEDEVECVFHQLESMELTIKGNREPRNPE</sequence>
<dbReference type="AlphaFoldDB" id="A0A412G0M4"/>
<gene>
    <name evidence="1" type="ORF">DWY25_09250</name>
</gene>
<protein>
    <submittedName>
        <fullName evidence="1">Uncharacterized protein</fullName>
    </submittedName>
</protein>
<dbReference type="Proteomes" id="UP000284178">
    <property type="component" value="Unassembled WGS sequence"/>
</dbReference>
<evidence type="ECO:0000313" key="2">
    <source>
        <dbReference type="Proteomes" id="UP000284178"/>
    </source>
</evidence>
<dbReference type="EMBL" id="QRUP01000010">
    <property type="protein sequence ID" value="RGR73988.1"/>
    <property type="molecule type" value="Genomic_DNA"/>
</dbReference>